<reference evidence="9 10" key="1">
    <citation type="submission" date="2016-07" db="EMBL/GenBank/DDBJ databases">
        <title>Draft Genome Sequence of Oceanisphaera psychrotolerans, isolated from coastal sediment samples.</title>
        <authorList>
            <person name="Zhuo S."/>
            <person name="Ruan Z."/>
        </authorList>
    </citation>
    <scope>NUCLEOTIDE SEQUENCE [LARGE SCALE GENOMIC DNA]</scope>
    <source>
        <strain evidence="9 10">LAM-WHM-ZC</strain>
    </source>
</reference>
<evidence type="ECO:0000259" key="8">
    <source>
        <dbReference type="Pfam" id="PF25963"/>
    </source>
</evidence>
<feature type="domain" description="p-hydroxybenzoic acid efflux pump subunit AaeA-like beta-barrel" evidence="8">
    <location>
        <begin position="233"/>
        <end position="323"/>
    </location>
</feature>
<dbReference type="Pfam" id="PF25917">
    <property type="entry name" value="BSH_RND"/>
    <property type="match status" value="1"/>
</dbReference>
<dbReference type="EMBL" id="MDKE01000002">
    <property type="protein sequence ID" value="OIN14345.1"/>
    <property type="molecule type" value="Genomic_DNA"/>
</dbReference>
<evidence type="ECO:0000256" key="2">
    <source>
        <dbReference type="ARBA" id="ARBA00009477"/>
    </source>
</evidence>
<dbReference type="STRING" id="1414654.BFR47_08535"/>
<protein>
    <submittedName>
        <fullName evidence="9">Secretion protein HlyD</fullName>
    </submittedName>
</protein>
<dbReference type="GO" id="GO:0016020">
    <property type="term" value="C:membrane"/>
    <property type="evidence" value="ECO:0007669"/>
    <property type="project" value="UniProtKB-SubCell"/>
</dbReference>
<keyword evidence="10" id="KW-1185">Reference proteome</keyword>
<comment type="subcellular location">
    <subcellularLocation>
        <location evidence="1">Membrane</location>
        <topology evidence="1">Single-pass membrane protein</topology>
    </subcellularLocation>
</comment>
<evidence type="ECO:0000256" key="1">
    <source>
        <dbReference type="ARBA" id="ARBA00004167"/>
    </source>
</evidence>
<evidence type="ECO:0000256" key="6">
    <source>
        <dbReference type="SAM" id="Coils"/>
    </source>
</evidence>
<organism evidence="9 10">
    <name type="scientific">Oceanisphaera psychrotolerans</name>
    <dbReference type="NCBI Taxonomy" id="1414654"/>
    <lineage>
        <taxon>Bacteria</taxon>
        <taxon>Pseudomonadati</taxon>
        <taxon>Pseudomonadota</taxon>
        <taxon>Gammaproteobacteria</taxon>
        <taxon>Aeromonadales</taxon>
        <taxon>Aeromonadaceae</taxon>
        <taxon>Oceanisphaera</taxon>
    </lineage>
</organism>
<gene>
    <name evidence="9" type="ORF">BFR47_08535</name>
</gene>
<keyword evidence="4" id="KW-1133">Transmembrane helix</keyword>
<dbReference type="PANTHER" id="PTHR30386:SF26">
    <property type="entry name" value="TRANSPORT PROTEIN COMB"/>
    <property type="match status" value="1"/>
</dbReference>
<feature type="domain" description="Multidrug resistance protein MdtA-like barrel-sandwich hybrid" evidence="7">
    <location>
        <begin position="45"/>
        <end position="226"/>
    </location>
</feature>
<dbReference type="AlphaFoldDB" id="A0A1J4QIE9"/>
<name>A0A1J4QIE9_9GAMM</name>
<evidence type="ECO:0000256" key="4">
    <source>
        <dbReference type="ARBA" id="ARBA00022989"/>
    </source>
</evidence>
<evidence type="ECO:0000313" key="10">
    <source>
        <dbReference type="Proteomes" id="UP000243073"/>
    </source>
</evidence>
<dbReference type="InterPro" id="IPR050739">
    <property type="entry name" value="MFP"/>
</dbReference>
<dbReference type="PANTHER" id="PTHR30386">
    <property type="entry name" value="MEMBRANE FUSION SUBUNIT OF EMRAB-TOLC MULTIDRUG EFFLUX PUMP"/>
    <property type="match status" value="1"/>
</dbReference>
<evidence type="ECO:0000256" key="5">
    <source>
        <dbReference type="ARBA" id="ARBA00023136"/>
    </source>
</evidence>
<feature type="coiled-coil region" evidence="6">
    <location>
        <begin position="165"/>
        <end position="199"/>
    </location>
</feature>
<dbReference type="Gene3D" id="2.40.50.100">
    <property type="match status" value="1"/>
</dbReference>
<evidence type="ECO:0000313" key="9">
    <source>
        <dbReference type="EMBL" id="OIN14345.1"/>
    </source>
</evidence>
<evidence type="ECO:0000259" key="7">
    <source>
        <dbReference type="Pfam" id="PF25917"/>
    </source>
</evidence>
<comment type="caution">
    <text evidence="9">The sequence shown here is derived from an EMBL/GenBank/DDBJ whole genome shotgun (WGS) entry which is preliminary data.</text>
</comment>
<sequence length="350" mass="38754">MMTPEQSFSRWIKVALSAFFLLFVYFVIADNYMPMTPEARLQRYVVPVSARVSGQVSRVHVTNNQRVESGQLLFELDDSDYQLAVKRAELAKSQAQVAQDRAQSGLAEVKAEAHRAELQVHEQAREAERIARLHRQGHMSQQQLDQANTSVGLVRDALTVAEARRQEAEQALTAAALAVEQAEVALRQARLDLARTRVQAESRGRIGNLQLRQGQHAAAGQPLMALISEQAWVSADLREKSLRHVQSGTPVDIIFDALPGQIFAGHVTSIDSGVREGQQAADGLLAQPVNSDRWVRDAQRLRTHIALDDTWPPLATGAKATVQLYPVDNPVLHGLAAMQARVVSLLRYLY</sequence>
<dbReference type="SUPFAM" id="SSF111369">
    <property type="entry name" value="HlyD-like secretion proteins"/>
    <property type="match status" value="1"/>
</dbReference>
<dbReference type="InterPro" id="IPR058625">
    <property type="entry name" value="MdtA-like_BSH"/>
</dbReference>
<accession>A0A1J4QIE9</accession>
<dbReference type="Pfam" id="PF25963">
    <property type="entry name" value="Beta-barrel_AAEA"/>
    <property type="match status" value="1"/>
</dbReference>
<keyword evidence="3" id="KW-0812">Transmembrane</keyword>
<keyword evidence="6" id="KW-0175">Coiled coil</keyword>
<proteinExistence type="inferred from homology"/>
<dbReference type="Gene3D" id="2.40.30.170">
    <property type="match status" value="1"/>
</dbReference>
<dbReference type="Proteomes" id="UP000243073">
    <property type="component" value="Unassembled WGS sequence"/>
</dbReference>
<comment type="similarity">
    <text evidence="2">Belongs to the membrane fusion protein (MFP) (TC 8.A.1) family.</text>
</comment>
<keyword evidence="5" id="KW-0472">Membrane</keyword>
<dbReference type="InterPro" id="IPR058634">
    <property type="entry name" value="AaeA-lik-b-barrel"/>
</dbReference>
<evidence type="ECO:0000256" key="3">
    <source>
        <dbReference type="ARBA" id="ARBA00022692"/>
    </source>
</evidence>